<name>A0A0P1BP82_9BASI</name>
<organism evidence="2 3">
    <name type="scientific">Ceraceosorus bombacis</name>
    <dbReference type="NCBI Taxonomy" id="401625"/>
    <lineage>
        <taxon>Eukaryota</taxon>
        <taxon>Fungi</taxon>
        <taxon>Dikarya</taxon>
        <taxon>Basidiomycota</taxon>
        <taxon>Ustilaginomycotina</taxon>
        <taxon>Exobasidiomycetes</taxon>
        <taxon>Ceraceosorales</taxon>
        <taxon>Ceraceosoraceae</taxon>
        <taxon>Ceraceosorus</taxon>
    </lineage>
</organism>
<feature type="compositionally biased region" description="Acidic residues" evidence="1">
    <location>
        <begin position="18"/>
        <end position="27"/>
    </location>
</feature>
<reference evidence="2 3" key="1">
    <citation type="submission" date="2014-09" db="EMBL/GenBank/DDBJ databases">
        <authorList>
            <person name="Magalhaes I.L.F."/>
            <person name="Oliveira U."/>
            <person name="Santos F.R."/>
            <person name="Vidigal T.H.D.A."/>
            <person name="Brescovit A.D."/>
            <person name="Santos A.J."/>
        </authorList>
    </citation>
    <scope>NUCLEOTIDE SEQUENCE [LARGE SCALE GENOMIC DNA]</scope>
</reference>
<dbReference type="OrthoDB" id="10443297at2759"/>
<keyword evidence="3" id="KW-1185">Reference proteome</keyword>
<dbReference type="Proteomes" id="UP000054845">
    <property type="component" value="Unassembled WGS sequence"/>
</dbReference>
<evidence type="ECO:0000313" key="3">
    <source>
        <dbReference type="Proteomes" id="UP000054845"/>
    </source>
</evidence>
<feature type="compositionally biased region" description="Polar residues" evidence="1">
    <location>
        <begin position="32"/>
        <end position="52"/>
    </location>
</feature>
<evidence type="ECO:0000256" key="1">
    <source>
        <dbReference type="SAM" id="MobiDB-lite"/>
    </source>
</evidence>
<feature type="compositionally biased region" description="Basic and acidic residues" evidence="1">
    <location>
        <begin position="113"/>
        <end position="125"/>
    </location>
</feature>
<sequence length="125" mass="13419">MNEELTYRSTSHDQNADSQEEDCEEQGAADPSASQSSWTGSTNTTEITSHTNSTVTVECNDLASLQATISQTARGGEPIPRFPYALQKAFQSSCPPQAKAQYKGHGPALLHPPRPDGARAGEHPH</sequence>
<protein>
    <submittedName>
        <fullName evidence="2">Uncharacterized protein</fullName>
    </submittedName>
</protein>
<dbReference type="AlphaFoldDB" id="A0A0P1BP82"/>
<feature type="region of interest" description="Disordered" evidence="1">
    <location>
        <begin position="93"/>
        <end position="125"/>
    </location>
</feature>
<dbReference type="EMBL" id="CCYA01000275">
    <property type="protein sequence ID" value="CEH18619.1"/>
    <property type="molecule type" value="Genomic_DNA"/>
</dbReference>
<feature type="region of interest" description="Disordered" evidence="1">
    <location>
        <begin position="1"/>
        <end position="52"/>
    </location>
</feature>
<proteinExistence type="predicted"/>
<evidence type="ECO:0000313" key="2">
    <source>
        <dbReference type="EMBL" id="CEH18619.1"/>
    </source>
</evidence>
<accession>A0A0P1BP82</accession>